<dbReference type="Proteomes" id="UP000275846">
    <property type="component" value="Unassembled WGS sequence"/>
</dbReference>
<evidence type="ECO:0000256" key="2">
    <source>
        <dbReference type="SAM" id="MobiDB-lite"/>
    </source>
</evidence>
<dbReference type="InterPro" id="IPR013087">
    <property type="entry name" value="Znf_C2H2_type"/>
</dbReference>
<evidence type="ECO:0000313" key="4">
    <source>
        <dbReference type="EMBL" id="VDL94436.1"/>
    </source>
</evidence>
<dbReference type="EMBL" id="UYSU01034448">
    <property type="protein sequence ID" value="VDL94436.1"/>
    <property type="molecule type" value="Genomic_DNA"/>
</dbReference>
<reference evidence="4 5" key="2">
    <citation type="submission" date="2018-11" db="EMBL/GenBank/DDBJ databases">
        <authorList>
            <consortium name="Pathogen Informatics"/>
        </authorList>
    </citation>
    <scope>NUCLEOTIDE SEQUENCE [LARGE SCALE GENOMIC DNA]</scope>
    <source>
        <strain evidence="4 5">NST_G2</strain>
    </source>
</reference>
<sequence length="197" mass="20832">MMSSDAAKDKFNEDLHAMLATVQQADSNQIKSTSATPASDPTTTTTPKTDNNFIDAPPPTITNIILPPPLPAPITVMNTTCPTPATPIATSDYLPPATSPTTTAPSTSSGDSALACPHCDRIFTSHIGLVGQLRIHCTETDELVPGATTHSRNYHLQCLHCPRAFTHRIGLLGYISIHESGTHPDAKTSCAPTIVLP</sequence>
<gene>
    <name evidence="4" type="ORF">SSLN_LOCUS8051</name>
</gene>
<feature type="compositionally biased region" description="Low complexity" evidence="2">
    <location>
        <begin position="88"/>
        <end position="109"/>
    </location>
</feature>
<keyword evidence="1" id="KW-0862">Zinc</keyword>
<organism evidence="6">
    <name type="scientific">Schistocephalus solidus</name>
    <name type="common">Tapeworm</name>
    <dbReference type="NCBI Taxonomy" id="70667"/>
    <lineage>
        <taxon>Eukaryota</taxon>
        <taxon>Metazoa</taxon>
        <taxon>Spiralia</taxon>
        <taxon>Lophotrochozoa</taxon>
        <taxon>Platyhelminthes</taxon>
        <taxon>Cestoda</taxon>
        <taxon>Eucestoda</taxon>
        <taxon>Diphyllobothriidea</taxon>
        <taxon>Diphyllobothriidae</taxon>
        <taxon>Schistocephalus</taxon>
    </lineage>
</organism>
<dbReference type="WBParaSite" id="SSLN_0000836101-mRNA-1">
    <property type="protein sequence ID" value="SSLN_0000836101-mRNA-1"/>
    <property type="gene ID" value="SSLN_0000836101"/>
</dbReference>
<keyword evidence="1" id="KW-0479">Metal-binding</keyword>
<feature type="compositionally biased region" description="Low complexity" evidence="2">
    <location>
        <begin position="31"/>
        <end position="50"/>
    </location>
</feature>
<proteinExistence type="predicted"/>
<keyword evidence="1" id="KW-0863">Zinc-finger</keyword>
<keyword evidence="5" id="KW-1185">Reference proteome</keyword>
<dbReference type="PROSITE" id="PS50157">
    <property type="entry name" value="ZINC_FINGER_C2H2_2"/>
    <property type="match status" value="1"/>
</dbReference>
<feature type="domain" description="C2H2-type" evidence="3">
    <location>
        <begin position="114"/>
        <end position="141"/>
    </location>
</feature>
<dbReference type="GO" id="GO:0008270">
    <property type="term" value="F:zinc ion binding"/>
    <property type="evidence" value="ECO:0007669"/>
    <property type="project" value="UniProtKB-KW"/>
</dbReference>
<protein>
    <submittedName>
        <fullName evidence="6">C2H2-type domain-containing protein</fullName>
    </submittedName>
</protein>
<reference evidence="6" key="1">
    <citation type="submission" date="2016-06" db="UniProtKB">
        <authorList>
            <consortium name="WormBaseParasite"/>
        </authorList>
    </citation>
    <scope>IDENTIFICATION</scope>
</reference>
<dbReference type="Gene3D" id="3.30.160.60">
    <property type="entry name" value="Classic Zinc Finger"/>
    <property type="match status" value="1"/>
</dbReference>
<evidence type="ECO:0000259" key="3">
    <source>
        <dbReference type="PROSITE" id="PS50157"/>
    </source>
</evidence>
<name>A0A183SV03_SCHSO</name>
<evidence type="ECO:0000256" key="1">
    <source>
        <dbReference type="PROSITE-ProRule" id="PRU00042"/>
    </source>
</evidence>
<evidence type="ECO:0000313" key="5">
    <source>
        <dbReference type="Proteomes" id="UP000275846"/>
    </source>
</evidence>
<accession>A0A183SV03</accession>
<evidence type="ECO:0000313" key="6">
    <source>
        <dbReference type="WBParaSite" id="SSLN_0000836101-mRNA-1"/>
    </source>
</evidence>
<dbReference type="AlphaFoldDB" id="A0A183SV03"/>
<feature type="region of interest" description="Disordered" evidence="2">
    <location>
        <begin position="88"/>
        <end position="110"/>
    </location>
</feature>
<feature type="region of interest" description="Disordered" evidence="2">
    <location>
        <begin position="25"/>
        <end position="53"/>
    </location>
</feature>